<proteinExistence type="predicted"/>
<dbReference type="EMBL" id="CP026948">
    <property type="protein sequence ID" value="AWB83472.1"/>
    <property type="molecule type" value="Genomic_DNA"/>
</dbReference>
<organism evidence="1 2">
    <name type="scientific">Corynebacterium liangguodongii</name>
    <dbReference type="NCBI Taxonomy" id="2079535"/>
    <lineage>
        <taxon>Bacteria</taxon>
        <taxon>Bacillati</taxon>
        <taxon>Actinomycetota</taxon>
        <taxon>Actinomycetes</taxon>
        <taxon>Mycobacteriales</taxon>
        <taxon>Corynebacteriaceae</taxon>
        <taxon>Corynebacterium</taxon>
    </lineage>
</organism>
<dbReference type="AlphaFoldDB" id="A0A2S0WCS1"/>
<dbReference type="Gene3D" id="3.90.1140.10">
    <property type="entry name" value="Cyclic phosphodiesterase"/>
    <property type="match status" value="1"/>
</dbReference>
<evidence type="ECO:0000313" key="2">
    <source>
        <dbReference type="Proteomes" id="UP000244754"/>
    </source>
</evidence>
<accession>A0A2S0WCS1</accession>
<dbReference type="KEGG" id="clia:C3E79_02355"/>
<reference evidence="2" key="1">
    <citation type="submission" date="2018-01" db="EMBL/GenBank/DDBJ databases">
        <authorList>
            <person name="Li J."/>
        </authorList>
    </citation>
    <scope>NUCLEOTIDE SEQUENCE [LARGE SCALE GENOMIC DNA]</scope>
    <source>
        <strain evidence="2">2184</strain>
    </source>
</reference>
<keyword evidence="2" id="KW-1185">Reference proteome</keyword>
<protein>
    <submittedName>
        <fullName evidence="1">DUF1868 domain-containing protein</fullName>
    </submittedName>
</protein>
<dbReference type="Pfam" id="PF08975">
    <property type="entry name" value="2H-phosphodiest"/>
    <property type="match status" value="1"/>
</dbReference>
<dbReference type="Proteomes" id="UP000244754">
    <property type="component" value="Chromosome"/>
</dbReference>
<dbReference type="InterPro" id="IPR015069">
    <property type="entry name" value="2H-PEstase_DUF1868"/>
</dbReference>
<dbReference type="InterPro" id="IPR009097">
    <property type="entry name" value="Cyclic_Pdiesterase"/>
</dbReference>
<evidence type="ECO:0000313" key="1">
    <source>
        <dbReference type="EMBL" id="AWB83472.1"/>
    </source>
</evidence>
<dbReference type="RefSeq" id="WP_108403462.1">
    <property type="nucleotide sequence ID" value="NZ_CP026948.1"/>
</dbReference>
<gene>
    <name evidence="1" type="ORF">C3E79_02355</name>
</gene>
<name>A0A2S0WCS1_9CORY</name>
<dbReference type="SUPFAM" id="SSF55144">
    <property type="entry name" value="LigT-like"/>
    <property type="match status" value="1"/>
</dbReference>
<dbReference type="OrthoDB" id="151828at2"/>
<sequence>MAKLVDAPDTFEKFRADGVAKVYPGATFVAAVREGSALQRIGERIQNDVRSRGWDTDFAFTVPSSFHMTVLEGPKFNGPLPAWLEDAHDFPEAVVRMRQRLAEAHIAAPTRLEMKTTGVFNLHERLTFKLVPADEEVKADLDRFRKQAGAVLEFPVRELSEYHFHSTLGYRLTVADPDDPALLEAKALYDSWASEVTSVDLERVGFCIFNDMQSFPPLLYFDPA</sequence>